<gene>
    <name evidence="10" type="ORF">JOF29_007225</name>
</gene>
<feature type="domain" description="ABC transmembrane type-1" evidence="9">
    <location>
        <begin position="109"/>
        <end position="312"/>
    </location>
</feature>
<evidence type="ECO:0000256" key="3">
    <source>
        <dbReference type="ARBA" id="ARBA00022475"/>
    </source>
</evidence>
<evidence type="ECO:0000259" key="9">
    <source>
        <dbReference type="PROSITE" id="PS50928"/>
    </source>
</evidence>
<accession>A0ABS4UWV4</accession>
<reference evidence="10 11" key="1">
    <citation type="submission" date="2021-03" db="EMBL/GenBank/DDBJ databases">
        <title>Sequencing the genomes of 1000 actinobacteria strains.</title>
        <authorList>
            <person name="Klenk H.-P."/>
        </authorList>
    </citation>
    <scope>NUCLEOTIDE SEQUENCE [LARGE SCALE GENOMIC DNA]</scope>
    <source>
        <strain evidence="10 11">DSM 18824</strain>
    </source>
</reference>
<evidence type="ECO:0000256" key="2">
    <source>
        <dbReference type="ARBA" id="ARBA00022448"/>
    </source>
</evidence>
<keyword evidence="5 7" id="KW-1133">Transmembrane helix</keyword>
<evidence type="ECO:0000256" key="7">
    <source>
        <dbReference type="RuleBase" id="RU363032"/>
    </source>
</evidence>
<dbReference type="PANTHER" id="PTHR43744">
    <property type="entry name" value="ABC TRANSPORTER PERMEASE PROTEIN MG189-RELATED-RELATED"/>
    <property type="match status" value="1"/>
</dbReference>
<keyword evidence="3" id="KW-1003">Cell membrane</keyword>
<dbReference type="PROSITE" id="PS50928">
    <property type="entry name" value="ABC_TM1"/>
    <property type="match status" value="1"/>
</dbReference>
<keyword evidence="11" id="KW-1185">Reference proteome</keyword>
<dbReference type="CDD" id="cd06261">
    <property type="entry name" value="TM_PBP2"/>
    <property type="match status" value="1"/>
</dbReference>
<keyword evidence="4 7" id="KW-0812">Transmembrane</keyword>
<dbReference type="SUPFAM" id="SSF161098">
    <property type="entry name" value="MetI-like"/>
    <property type="match status" value="1"/>
</dbReference>
<dbReference type="PANTHER" id="PTHR43744:SF9">
    <property type="entry name" value="POLYGALACTURONAN_RHAMNOGALACTURONAN TRANSPORT SYSTEM PERMEASE PROTEIN YTCP"/>
    <property type="match status" value="1"/>
</dbReference>
<feature type="transmembrane region" description="Helical" evidence="7">
    <location>
        <begin position="45"/>
        <end position="66"/>
    </location>
</feature>
<dbReference type="RefSeq" id="WP_307863852.1">
    <property type="nucleotide sequence ID" value="NZ_BAAAVU010000023.1"/>
</dbReference>
<keyword evidence="2 7" id="KW-0813">Transport</keyword>
<comment type="similarity">
    <text evidence="7">Belongs to the binding-protein-dependent transport system permease family.</text>
</comment>
<feature type="transmembrane region" description="Helical" evidence="7">
    <location>
        <begin position="113"/>
        <end position="132"/>
    </location>
</feature>
<feature type="transmembrane region" description="Helical" evidence="7">
    <location>
        <begin position="144"/>
        <end position="164"/>
    </location>
</feature>
<comment type="subcellular location">
    <subcellularLocation>
        <location evidence="1 7">Cell membrane</location>
        <topology evidence="1 7">Multi-pass membrane protein</topology>
    </subcellularLocation>
</comment>
<organism evidence="10 11">
    <name type="scientific">Kribbella aluminosa</name>
    <dbReference type="NCBI Taxonomy" id="416017"/>
    <lineage>
        <taxon>Bacteria</taxon>
        <taxon>Bacillati</taxon>
        <taxon>Actinomycetota</taxon>
        <taxon>Actinomycetes</taxon>
        <taxon>Propionibacteriales</taxon>
        <taxon>Kribbellaceae</taxon>
        <taxon>Kribbella</taxon>
    </lineage>
</organism>
<comment type="caution">
    <text evidence="10">The sequence shown here is derived from an EMBL/GenBank/DDBJ whole genome shotgun (WGS) entry which is preliminary data.</text>
</comment>
<dbReference type="Proteomes" id="UP000755585">
    <property type="component" value="Unassembled WGS sequence"/>
</dbReference>
<evidence type="ECO:0000256" key="8">
    <source>
        <dbReference type="SAM" id="MobiDB-lite"/>
    </source>
</evidence>
<sequence length="331" mass="36607">MKTQERSEPVAAMPHDAEHRSRATSRTSQGSARASKIREPRSDRLLNMVSIVVLSAIAVSIVYPFVYIASASLSDPDAVNSGRVVLWPVGFNLDAYLAILHYPDVVRGFVNSLIYSGSVMVLGTAIVIAGGYALSRADLPGRRLFMVLFVVTMLFSGGMIPLYLVIQRLGILNTMWAMVLPSCMSVWQLIMTRTYFQVTVPKELLECSQLDGATDFGFFFRIVVPLAKPLIAVNCLLFAVATWNGYFNALIYLNDPHLYPLQLVMRNILLENSYDPSKLTNVDPSRLVQAQQLAGKLKYALIIIASIPPLVAYPFVQKHFVKGMMIGSLKG</sequence>
<name>A0ABS4UWV4_9ACTN</name>
<feature type="transmembrane region" description="Helical" evidence="7">
    <location>
        <begin position="297"/>
        <end position="316"/>
    </location>
</feature>
<evidence type="ECO:0000256" key="4">
    <source>
        <dbReference type="ARBA" id="ARBA00022692"/>
    </source>
</evidence>
<evidence type="ECO:0000313" key="11">
    <source>
        <dbReference type="Proteomes" id="UP000755585"/>
    </source>
</evidence>
<dbReference type="EMBL" id="JAGINT010000002">
    <property type="protein sequence ID" value="MBP2356115.1"/>
    <property type="molecule type" value="Genomic_DNA"/>
</dbReference>
<dbReference type="InterPro" id="IPR000515">
    <property type="entry name" value="MetI-like"/>
</dbReference>
<dbReference type="InterPro" id="IPR035906">
    <property type="entry name" value="MetI-like_sf"/>
</dbReference>
<dbReference type="Pfam" id="PF00528">
    <property type="entry name" value="BPD_transp_1"/>
    <property type="match status" value="1"/>
</dbReference>
<feature type="region of interest" description="Disordered" evidence="8">
    <location>
        <begin position="1"/>
        <end position="37"/>
    </location>
</feature>
<proteinExistence type="inferred from homology"/>
<keyword evidence="6 7" id="KW-0472">Membrane</keyword>
<evidence type="ECO:0000256" key="6">
    <source>
        <dbReference type="ARBA" id="ARBA00023136"/>
    </source>
</evidence>
<dbReference type="Gene3D" id="1.10.3720.10">
    <property type="entry name" value="MetI-like"/>
    <property type="match status" value="1"/>
</dbReference>
<evidence type="ECO:0000256" key="5">
    <source>
        <dbReference type="ARBA" id="ARBA00022989"/>
    </source>
</evidence>
<evidence type="ECO:0000313" key="10">
    <source>
        <dbReference type="EMBL" id="MBP2356115.1"/>
    </source>
</evidence>
<evidence type="ECO:0000256" key="1">
    <source>
        <dbReference type="ARBA" id="ARBA00004651"/>
    </source>
</evidence>
<protein>
    <submittedName>
        <fullName evidence="10">ABC-type glycerol-3-phosphate transport system permease component</fullName>
    </submittedName>
</protein>
<feature type="transmembrane region" description="Helical" evidence="7">
    <location>
        <begin position="230"/>
        <end position="253"/>
    </location>
</feature>